<evidence type="ECO:0000256" key="1">
    <source>
        <dbReference type="SAM" id="MobiDB-lite"/>
    </source>
</evidence>
<evidence type="ECO:0000313" key="2">
    <source>
        <dbReference type="EMBL" id="KAJ7347962.1"/>
    </source>
</evidence>
<evidence type="ECO:0000313" key="3">
    <source>
        <dbReference type="Proteomes" id="UP001218218"/>
    </source>
</evidence>
<feature type="region of interest" description="Disordered" evidence="1">
    <location>
        <begin position="1"/>
        <end position="26"/>
    </location>
</feature>
<sequence>MYGKGDPSNPLNGRERVPRRRVNPSRTRPVLALARGRRRAGLYPPVPPKYPTVAAALSQIARHFKTVSILPGILPFNKIVGIGHSAGSGLLTFGAIVEGAQSPFDGLILTSAVVLRPEEVSTPSFPNAQDENPLRWGALDPAYITTTNDRAVFYPVDPTTYSPRILAFNAFTKDVASVATAVQFVTSSLAA</sequence>
<name>A0AAD7A1Z2_9AGAR</name>
<dbReference type="SUPFAM" id="SSF53474">
    <property type="entry name" value="alpha/beta-Hydrolases"/>
    <property type="match status" value="1"/>
</dbReference>
<dbReference type="Proteomes" id="UP001218218">
    <property type="component" value="Unassembled WGS sequence"/>
</dbReference>
<proteinExistence type="predicted"/>
<comment type="caution">
    <text evidence="2">The sequence shown here is derived from an EMBL/GenBank/DDBJ whole genome shotgun (WGS) entry which is preliminary data.</text>
</comment>
<dbReference type="InterPro" id="IPR029058">
    <property type="entry name" value="AB_hydrolase_fold"/>
</dbReference>
<gene>
    <name evidence="2" type="ORF">DFH08DRAFT_808733</name>
</gene>
<evidence type="ECO:0008006" key="4">
    <source>
        <dbReference type="Google" id="ProtNLM"/>
    </source>
</evidence>
<reference evidence="2" key="1">
    <citation type="submission" date="2023-03" db="EMBL/GenBank/DDBJ databases">
        <title>Massive genome expansion in bonnet fungi (Mycena s.s.) driven by repeated elements and novel gene families across ecological guilds.</title>
        <authorList>
            <consortium name="Lawrence Berkeley National Laboratory"/>
            <person name="Harder C.B."/>
            <person name="Miyauchi S."/>
            <person name="Viragh M."/>
            <person name="Kuo A."/>
            <person name="Thoen E."/>
            <person name="Andreopoulos B."/>
            <person name="Lu D."/>
            <person name="Skrede I."/>
            <person name="Drula E."/>
            <person name="Henrissat B."/>
            <person name="Morin E."/>
            <person name="Kohler A."/>
            <person name="Barry K."/>
            <person name="LaButti K."/>
            <person name="Morin E."/>
            <person name="Salamov A."/>
            <person name="Lipzen A."/>
            <person name="Mereny Z."/>
            <person name="Hegedus B."/>
            <person name="Baldrian P."/>
            <person name="Stursova M."/>
            <person name="Weitz H."/>
            <person name="Taylor A."/>
            <person name="Grigoriev I.V."/>
            <person name="Nagy L.G."/>
            <person name="Martin F."/>
            <person name="Kauserud H."/>
        </authorList>
    </citation>
    <scope>NUCLEOTIDE SEQUENCE</scope>
    <source>
        <strain evidence="2">CBHHK002</strain>
    </source>
</reference>
<accession>A0AAD7A1Z2</accession>
<dbReference type="AlphaFoldDB" id="A0AAD7A1Z2"/>
<protein>
    <recommendedName>
        <fullName evidence="4">Chlorophyllase</fullName>
    </recommendedName>
</protein>
<keyword evidence="3" id="KW-1185">Reference proteome</keyword>
<organism evidence="2 3">
    <name type="scientific">Mycena albidolilacea</name>
    <dbReference type="NCBI Taxonomy" id="1033008"/>
    <lineage>
        <taxon>Eukaryota</taxon>
        <taxon>Fungi</taxon>
        <taxon>Dikarya</taxon>
        <taxon>Basidiomycota</taxon>
        <taxon>Agaricomycotina</taxon>
        <taxon>Agaricomycetes</taxon>
        <taxon>Agaricomycetidae</taxon>
        <taxon>Agaricales</taxon>
        <taxon>Marasmiineae</taxon>
        <taxon>Mycenaceae</taxon>
        <taxon>Mycena</taxon>
    </lineage>
</organism>
<dbReference type="EMBL" id="JARIHO010000018">
    <property type="protein sequence ID" value="KAJ7347962.1"/>
    <property type="molecule type" value="Genomic_DNA"/>
</dbReference>